<gene>
    <name evidence="3" type="ORF">Pmani_026973</name>
</gene>
<reference evidence="3" key="1">
    <citation type="submission" date="2023-11" db="EMBL/GenBank/DDBJ databases">
        <title>Genome assemblies of two species of porcelain crab, Petrolisthes cinctipes and Petrolisthes manimaculis (Anomura: Porcellanidae).</title>
        <authorList>
            <person name="Angst P."/>
        </authorList>
    </citation>
    <scope>NUCLEOTIDE SEQUENCE</scope>
    <source>
        <strain evidence="3">PB745_02</strain>
        <tissue evidence="3">Gill</tissue>
    </source>
</reference>
<feature type="region of interest" description="Disordered" evidence="1">
    <location>
        <begin position="65"/>
        <end position="118"/>
    </location>
</feature>
<keyword evidence="2" id="KW-0812">Transmembrane</keyword>
<evidence type="ECO:0000313" key="3">
    <source>
        <dbReference type="EMBL" id="KAK4300853.1"/>
    </source>
</evidence>
<keyword evidence="2" id="KW-0472">Membrane</keyword>
<feature type="transmembrane region" description="Helical" evidence="2">
    <location>
        <begin position="15"/>
        <end position="38"/>
    </location>
</feature>
<accession>A0AAE1P350</accession>
<keyword evidence="2" id="KW-1133">Transmembrane helix</keyword>
<sequence length="167" mass="19276">MERRRVGCDCLSYKIVVTVLGVVCLLVGVLLVTSSLAFKYHNRWKDCRECLLLLRELDKELTERNHRSLRLPSTLAPPPPLPDPSSFKKRCYSSSKAPPTSTIITNTSNINPNNTLTSKTTNMNTLSYPYYPSFTPRYLRQEYSPLPLPRRLHLHHHHLQTHEHTNI</sequence>
<dbReference type="Proteomes" id="UP001292094">
    <property type="component" value="Unassembled WGS sequence"/>
</dbReference>
<evidence type="ECO:0000256" key="1">
    <source>
        <dbReference type="SAM" id="MobiDB-lite"/>
    </source>
</evidence>
<evidence type="ECO:0000256" key="2">
    <source>
        <dbReference type="SAM" id="Phobius"/>
    </source>
</evidence>
<protein>
    <recommendedName>
        <fullName evidence="5">Transmembrane protein</fullName>
    </recommendedName>
</protein>
<feature type="compositionally biased region" description="Low complexity" evidence="1">
    <location>
        <begin position="98"/>
        <end position="118"/>
    </location>
</feature>
<organism evidence="3 4">
    <name type="scientific">Petrolisthes manimaculis</name>
    <dbReference type="NCBI Taxonomy" id="1843537"/>
    <lineage>
        <taxon>Eukaryota</taxon>
        <taxon>Metazoa</taxon>
        <taxon>Ecdysozoa</taxon>
        <taxon>Arthropoda</taxon>
        <taxon>Crustacea</taxon>
        <taxon>Multicrustacea</taxon>
        <taxon>Malacostraca</taxon>
        <taxon>Eumalacostraca</taxon>
        <taxon>Eucarida</taxon>
        <taxon>Decapoda</taxon>
        <taxon>Pleocyemata</taxon>
        <taxon>Anomura</taxon>
        <taxon>Galatheoidea</taxon>
        <taxon>Porcellanidae</taxon>
        <taxon>Petrolisthes</taxon>
    </lineage>
</organism>
<dbReference type="AlphaFoldDB" id="A0AAE1P350"/>
<proteinExistence type="predicted"/>
<evidence type="ECO:0008006" key="5">
    <source>
        <dbReference type="Google" id="ProtNLM"/>
    </source>
</evidence>
<keyword evidence="4" id="KW-1185">Reference proteome</keyword>
<evidence type="ECO:0000313" key="4">
    <source>
        <dbReference type="Proteomes" id="UP001292094"/>
    </source>
</evidence>
<comment type="caution">
    <text evidence="3">The sequence shown here is derived from an EMBL/GenBank/DDBJ whole genome shotgun (WGS) entry which is preliminary data.</text>
</comment>
<dbReference type="EMBL" id="JAWZYT010002975">
    <property type="protein sequence ID" value="KAK4300853.1"/>
    <property type="molecule type" value="Genomic_DNA"/>
</dbReference>
<name>A0AAE1P350_9EUCA</name>